<organism evidence="2">
    <name type="scientific">marine metagenome</name>
    <dbReference type="NCBI Taxonomy" id="408172"/>
    <lineage>
        <taxon>unclassified sequences</taxon>
        <taxon>metagenomes</taxon>
        <taxon>ecological metagenomes</taxon>
    </lineage>
</organism>
<dbReference type="SUPFAM" id="SSF89796">
    <property type="entry name" value="CoA-transferase family III (CaiB/BaiF)"/>
    <property type="match status" value="1"/>
</dbReference>
<dbReference type="InterPro" id="IPR003673">
    <property type="entry name" value="CoA-Trfase_fam_III"/>
</dbReference>
<dbReference type="Pfam" id="PF02515">
    <property type="entry name" value="CoA_transf_3"/>
    <property type="match status" value="1"/>
</dbReference>
<dbReference type="Gene3D" id="3.40.50.10540">
    <property type="entry name" value="Crotonobetainyl-coa:carnitine coa-transferase, domain 1"/>
    <property type="match status" value="1"/>
</dbReference>
<evidence type="ECO:0008006" key="3">
    <source>
        <dbReference type="Google" id="ProtNLM"/>
    </source>
</evidence>
<reference evidence="2" key="1">
    <citation type="submission" date="2018-05" db="EMBL/GenBank/DDBJ databases">
        <authorList>
            <person name="Lanie J.A."/>
            <person name="Ng W.-L."/>
            <person name="Kazmierczak K.M."/>
            <person name="Andrzejewski T.M."/>
            <person name="Davidsen T.M."/>
            <person name="Wayne K.J."/>
            <person name="Tettelin H."/>
            <person name="Glass J.I."/>
            <person name="Rusch D."/>
            <person name="Podicherti R."/>
            <person name="Tsui H.-C.T."/>
            <person name="Winkler M.E."/>
        </authorList>
    </citation>
    <scope>NUCLEOTIDE SEQUENCE</scope>
</reference>
<dbReference type="GO" id="GO:0008410">
    <property type="term" value="F:CoA-transferase activity"/>
    <property type="evidence" value="ECO:0007669"/>
    <property type="project" value="TreeGrafter"/>
</dbReference>
<dbReference type="EMBL" id="UINC01138978">
    <property type="protein sequence ID" value="SVD25251.1"/>
    <property type="molecule type" value="Genomic_DNA"/>
</dbReference>
<evidence type="ECO:0000313" key="2">
    <source>
        <dbReference type="EMBL" id="SVD25251.1"/>
    </source>
</evidence>
<keyword evidence="1" id="KW-0808">Transferase</keyword>
<sequence>MLDFLKGVRVLNLSRHLPGPFAVHVLSEMGAEVVNVEDPTGGDPLRSLPPYVEGIGYAYHALHAGQKSVALDLKKPESAGKVLELAKSCQIFLESFRPGVAKKLGVDYEAVKGANPDIIYCSLSGYGQTGPRRDEPGHDLNFLGVAGVLDLGSVPGIPVADFSGGLYAATTILGALHKGKGTYIDLALADAILSWTPMQASKVFESGRNIIDQEKLLSGGFACYRTYET</sequence>
<protein>
    <recommendedName>
        <fullName evidence="3">CoA transferase</fullName>
    </recommendedName>
</protein>
<evidence type="ECO:0000256" key="1">
    <source>
        <dbReference type="ARBA" id="ARBA00022679"/>
    </source>
</evidence>
<dbReference type="AlphaFoldDB" id="A0A382TUR1"/>
<dbReference type="InterPro" id="IPR023606">
    <property type="entry name" value="CoA-Trfase_III_dom_1_sf"/>
</dbReference>
<feature type="non-terminal residue" evidence="2">
    <location>
        <position position="229"/>
    </location>
</feature>
<accession>A0A382TUR1</accession>
<dbReference type="InterPro" id="IPR050483">
    <property type="entry name" value="CoA-transferase_III_domain"/>
</dbReference>
<dbReference type="PANTHER" id="PTHR48207:SF3">
    <property type="entry name" value="SUCCINATE--HYDROXYMETHYLGLUTARATE COA-TRANSFERASE"/>
    <property type="match status" value="1"/>
</dbReference>
<gene>
    <name evidence="2" type="ORF">METZ01_LOCUS378105</name>
</gene>
<proteinExistence type="predicted"/>
<name>A0A382TUR1_9ZZZZ</name>
<dbReference type="PANTHER" id="PTHR48207">
    <property type="entry name" value="SUCCINATE--HYDROXYMETHYLGLUTARATE COA-TRANSFERASE"/>
    <property type="match status" value="1"/>
</dbReference>